<organism evidence="1 2">
    <name type="scientific">Pseudochrobactrum saccharolyticum</name>
    <dbReference type="NCBI Taxonomy" id="354352"/>
    <lineage>
        <taxon>Bacteria</taxon>
        <taxon>Pseudomonadati</taxon>
        <taxon>Pseudomonadota</taxon>
        <taxon>Alphaproteobacteria</taxon>
        <taxon>Hyphomicrobiales</taxon>
        <taxon>Brucellaceae</taxon>
        <taxon>Pseudochrobactrum</taxon>
    </lineage>
</organism>
<evidence type="ECO:0000313" key="2">
    <source>
        <dbReference type="Proteomes" id="UP000531231"/>
    </source>
</evidence>
<accession>A0A7W8AH14</accession>
<gene>
    <name evidence="1" type="ORF">HNQ68_000191</name>
</gene>
<dbReference type="RefSeq" id="WP_151158345.1">
    <property type="nucleotide sequence ID" value="NZ_JACHIL010000001.1"/>
</dbReference>
<dbReference type="EMBL" id="JACHIL010000001">
    <property type="protein sequence ID" value="MBB5089679.1"/>
    <property type="molecule type" value="Genomic_DNA"/>
</dbReference>
<sequence length="72" mass="8313">MKTIPETDQIKATVERMEKHFSVQEGEGAQSMWQAYIQLAKRFEADLANERDLWMSKAAALMMLKYQQECAG</sequence>
<evidence type="ECO:0000313" key="1">
    <source>
        <dbReference type="EMBL" id="MBB5089679.1"/>
    </source>
</evidence>
<proteinExistence type="predicted"/>
<protein>
    <submittedName>
        <fullName evidence="1">Uncharacterized protein</fullName>
    </submittedName>
</protein>
<reference evidence="1 2" key="1">
    <citation type="submission" date="2020-08" db="EMBL/GenBank/DDBJ databases">
        <title>Genomic Encyclopedia of Type Strains, Phase IV (KMG-IV): sequencing the most valuable type-strain genomes for metagenomic binning, comparative biology and taxonomic classification.</title>
        <authorList>
            <person name="Goeker M."/>
        </authorList>
    </citation>
    <scope>NUCLEOTIDE SEQUENCE [LARGE SCALE GENOMIC DNA]</scope>
    <source>
        <strain evidence="1 2">DSM 25620</strain>
    </source>
</reference>
<keyword evidence="2" id="KW-1185">Reference proteome</keyword>
<dbReference type="AlphaFoldDB" id="A0A7W8AH14"/>
<name>A0A7W8AH14_9HYPH</name>
<comment type="caution">
    <text evidence="1">The sequence shown here is derived from an EMBL/GenBank/DDBJ whole genome shotgun (WGS) entry which is preliminary data.</text>
</comment>
<dbReference type="Proteomes" id="UP000531231">
    <property type="component" value="Unassembled WGS sequence"/>
</dbReference>